<dbReference type="SUPFAM" id="SSF51445">
    <property type="entry name" value="(Trans)glycosidases"/>
    <property type="match status" value="1"/>
</dbReference>
<dbReference type="Pfam" id="PF14310">
    <property type="entry name" value="Fn3-like"/>
    <property type="match status" value="1"/>
</dbReference>
<evidence type="ECO:0000256" key="7">
    <source>
        <dbReference type="RuleBase" id="RU361161"/>
    </source>
</evidence>
<dbReference type="PANTHER" id="PTHR30620:SF16">
    <property type="entry name" value="LYSOSOMAL BETA GLUCOSIDASE"/>
    <property type="match status" value="1"/>
</dbReference>
<protein>
    <recommendedName>
        <fullName evidence="3">beta-glucosidase</fullName>
        <ecNumber evidence="3">3.2.1.21</ecNumber>
    </recommendedName>
</protein>
<dbReference type="Gene3D" id="3.20.20.300">
    <property type="entry name" value="Glycoside hydrolase, family 3, N-terminal domain"/>
    <property type="match status" value="1"/>
</dbReference>
<dbReference type="InterPro" id="IPR017853">
    <property type="entry name" value="GH"/>
</dbReference>
<dbReference type="Proteomes" id="UP000284120">
    <property type="component" value="Unassembled WGS sequence"/>
</dbReference>
<gene>
    <name evidence="9" type="ORF">DPV69_18555</name>
</gene>
<organism evidence="9 10">
    <name type="scientific">Pedobacter chitinilyticus</name>
    <dbReference type="NCBI Taxonomy" id="2233776"/>
    <lineage>
        <taxon>Bacteria</taxon>
        <taxon>Pseudomonadati</taxon>
        <taxon>Bacteroidota</taxon>
        <taxon>Sphingobacteriia</taxon>
        <taxon>Sphingobacteriales</taxon>
        <taxon>Sphingobacteriaceae</taxon>
        <taxon>Pedobacter</taxon>
    </lineage>
</organism>
<dbReference type="InterPro" id="IPR002772">
    <property type="entry name" value="Glyco_hydro_3_C"/>
</dbReference>
<dbReference type="SUPFAM" id="SSF52279">
    <property type="entry name" value="Beta-D-glucan exohydrolase, C-terminal domain"/>
    <property type="match status" value="1"/>
</dbReference>
<dbReference type="InterPro" id="IPR019800">
    <property type="entry name" value="Glyco_hydro_3_AS"/>
</dbReference>
<dbReference type="PANTHER" id="PTHR30620">
    <property type="entry name" value="PERIPLASMIC BETA-GLUCOSIDASE-RELATED"/>
    <property type="match status" value="1"/>
</dbReference>
<evidence type="ECO:0000256" key="6">
    <source>
        <dbReference type="ARBA" id="ARBA00023295"/>
    </source>
</evidence>
<dbReference type="InterPro" id="IPR036962">
    <property type="entry name" value="Glyco_hydro_3_N_sf"/>
</dbReference>
<reference evidence="9 10" key="1">
    <citation type="submission" date="2018-06" db="EMBL/GenBank/DDBJ databases">
        <title>Pedobacter endophyticus sp. nov., an endophytic bacterium isolated from a leaf of Triticum aestivum.</title>
        <authorList>
            <person name="Zhang L."/>
        </authorList>
    </citation>
    <scope>NUCLEOTIDE SEQUENCE [LARGE SCALE GENOMIC DNA]</scope>
    <source>
        <strain evidence="9 10">CM134L-2</strain>
    </source>
</reference>
<evidence type="ECO:0000256" key="1">
    <source>
        <dbReference type="ARBA" id="ARBA00000448"/>
    </source>
</evidence>
<dbReference type="Pfam" id="PF00933">
    <property type="entry name" value="Glyco_hydro_3"/>
    <property type="match status" value="1"/>
</dbReference>
<dbReference type="CDD" id="cd00882">
    <property type="entry name" value="Ras_like_GTPase"/>
    <property type="match status" value="1"/>
</dbReference>
<evidence type="ECO:0000259" key="8">
    <source>
        <dbReference type="SMART" id="SM01217"/>
    </source>
</evidence>
<dbReference type="Gene3D" id="2.60.40.10">
    <property type="entry name" value="Immunoglobulins"/>
    <property type="match status" value="1"/>
</dbReference>
<dbReference type="AlphaFoldDB" id="A0A443YKP4"/>
<dbReference type="InterPro" id="IPR051915">
    <property type="entry name" value="Cellulose_Degrad_GH3"/>
</dbReference>
<dbReference type="Gene3D" id="3.40.50.1700">
    <property type="entry name" value="Glycoside hydrolase family 3 C-terminal domain"/>
    <property type="match status" value="1"/>
</dbReference>
<dbReference type="EMBL" id="SAYW01000007">
    <property type="protein sequence ID" value="RWU04323.1"/>
    <property type="molecule type" value="Genomic_DNA"/>
</dbReference>
<keyword evidence="6 7" id="KW-0326">Glycosidase</keyword>
<dbReference type="EC" id="3.2.1.21" evidence="3"/>
<dbReference type="RefSeq" id="WP_113648921.1">
    <property type="nucleotide sequence ID" value="NZ_QMHN01000007.1"/>
</dbReference>
<keyword evidence="10" id="KW-1185">Reference proteome</keyword>
<dbReference type="SMART" id="SM01217">
    <property type="entry name" value="Fn3_like"/>
    <property type="match status" value="1"/>
</dbReference>
<evidence type="ECO:0000256" key="2">
    <source>
        <dbReference type="ARBA" id="ARBA00005336"/>
    </source>
</evidence>
<proteinExistence type="inferred from homology"/>
<accession>A0A443YKP4</accession>
<dbReference type="PROSITE" id="PS00775">
    <property type="entry name" value="GLYCOSYL_HYDROL_F3"/>
    <property type="match status" value="1"/>
</dbReference>
<dbReference type="InterPro" id="IPR036881">
    <property type="entry name" value="Glyco_hydro_3_C_sf"/>
</dbReference>
<dbReference type="InterPro" id="IPR001764">
    <property type="entry name" value="Glyco_hydro_3_N"/>
</dbReference>
<dbReference type="GO" id="GO:0008422">
    <property type="term" value="F:beta-glucosidase activity"/>
    <property type="evidence" value="ECO:0007669"/>
    <property type="project" value="UniProtKB-EC"/>
</dbReference>
<evidence type="ECO:0000313" key="9">
    <source>
        <dbReference type="EMBL" id="RWU04323.1"/>
    </source>
</evidence>
<evidence type="ECO:0000313" key="10">
    <source>
        <dbReference type="Proteomes" id="UP000284120"/>
    </source>
</evidence>
<dbReference type="PRINTS" id="PR00133">
    <property type="entry name" value="GLHYDRLASE3"/>
</dbReference>
<dbReference type="InterPro" id="IPR026891">
    <property type="entry name" value="Fn3-like"/>
</dbReference>
<feature type="domain" description="Fibronectin type III-like" evidence="8">
    <location>
        <begin position="654"/>
        <end position="724"/>
    </location>
</feature>
<comment type="caution">
    <text evidence="9">The sequence shown here is derived from an EMBL/GenBank/DDBJ whole genome shotgun (WGS) entry which is preliminary data.</text>
</comment>
<dbReference type="GO" id="GO:0009251">
    <property type="term" value="P:glucan catabolic process"/>
    <property type="evidence" value="ECO:0007669"/>
    <property type="project" value="TreeGrafter"/>
</dbReference>
<sequence length="731" mass="81570">MKKVTLLLSVITITLFSGYKKENPLYKDAKQPIEKRIEDLLARMTLEEKVMQLNQYTLGRNDNANNMADPVNDIPAQIGSLIYFGSNADLRNRVQKKAMEQSRLGIPIIFGYDVIHGFRTIYPISLAQACAWNPKLVEQACGVAAQEARMSGVDWTFSPMIDVARDGRWGRVAEGYGEDPYTNAVFTVASVKGYQGTDLSSEKNVAACLKHYIGYGASEAGRDYVYSEISRQTLWDTYMLPYEQGVKAGAATLMSSFNDISGTPGSANHYTLTEVLKDRWKHDGFVVSDWGSIEQLRPQGVAANKKEAALKAFTAGVEMDMMNRCYDNHLGELVKEGKVSEALLNESVRRVLRVKFRLGLFDRPYTPTTTEKQRFYRPESMKIAEQLAEESIVLLKNQNKALPLNKVSKIAVIGPIAQTKWHLLGSWAAQGNAEEVTTVVDALKAEYKDKAEVTYALGCDFDGQDKKNFEEAKNVAANADVIVLCLGEKKNWSGENASRSTIALPQIQEELAVELKKLGKPVILVLSSGRPLELNRLEPISDAILTMWHPGTPGGKPLAGVLSGRVNPSGKLSMTFPYSTGQIPIYYNYRQSARPHQGKYQDIPSTPLYEFAHGLSYTTFQYGELKVSATQIKRGSKLLVEIPVSNTGDRDGVETVHWFIQDPVSSISRPIKELKHFEKQLLKKGETKTYKFEIDPERDLSFVDGNGKRFLEAGDYNILVKNKKIKVEIVD</sequence>
<evidence type="ECO:0000256" key="3">
    <source>
        <dbReference type="ARBA" id="ARBA00012744"/>
    </source>
</evidence>
<evidence type="ECO:0000256" key="5">
    <source>
        <dbReference type="ARBA" id="ARBA00022801"/>
    </source>
</evidence>
<name>A0A443YKP4_9SPHI</name>
<comment type="similarity">
    <text evidence="2 7">Belongs to the glycosyl hydrolase 3 family.</text>
</comment>
<keyword evidence="5 7" id="KW-0378">Hydrolase</keyword>
<dbReference type="Pfam" id="PF01915">
    <property type="entry name" value="Glyco_hydro_3_C"/>
    <property type="match status" value="1"/>
</dbReference>
<keyword evidence="4" id="KW-0732">Signal</keyword>
<comment type="catalytic activity">
    <reaction evidence="1">
        <text>Hydrolysis of terminal, non-reducing beta-D-glucosyl residues with release of beta-D-glucose.</text>
        <dbReference type="EC" id="3.2.1.21"/>
    </reaction>
</comment>
<dbReference type="OrthoDB" id="9758670at2"/>
<dbReference type="InterPro" id="IPR013783">
    <property type="entry name" value="Ig-like_fold"/>
</dbReference>
<evidence type="ECO:0000256" key="4">
    <source>
        <dbReference type="ARBA" id="ARBA00022729"/>
    </source>
</evidence>